<dbReference type="PANTHER" id="PTHR43133">
    <property type="entry name" value="RNA POLYMERASE ECF-TYPE SIGMA FACTO"/>
    <property type="match status" value="1"/>
</dbReference>
<dbReference type="InterPro" id="IPR036388">
    <property type="entry name" value="WH-like_DNA-bd_sf"/>
</dbReference>
<dbReference type="Proteomes" id="UP001269819">
    <property type="component" value="Unassembled WGS sequence"/>
</dbReference>
<dbReference type="EMBL" id="JAWIIJ010000006">
    <property type="protein sequence ID" value="MDV2079114.1"/>
    <property type="molecule type" value="Genomic_DNA"/>
</dbReference>
<reference evidence="7 8" key="1">
    <citation type="submission" date="2023-10" db="EMBL/GenBank/DDBJ databases">
        <title>Characteristics and mechanism of a salt-tolerant marine origin heterotrophic nitrifying- aerobic denitrifying bacteria Marinobacter xestospongiae HN1.</title>
        <authorList>
            <person name="Qi R."/>
        </authorList>
    </citation>
    <scope>NUCLEOTIDE SEQUENCE [LARGE SCALE GENOMIC DNA]</scope>
    <source>
        <strain evidence="7 8">HN1</strain>
    </source>
</reference>
<proteinExistence type="inferred from homology"/>
<evidence type="ECO:0000313" key="8">
    <source>
        <dbReference type="Proteomes" id="UP001269819"/>
    </source>
</evidence>
<evidence type="ECO:0000313" key="7">
    <source>
        <dbReference type="EMBL" id="MDV2079114.1"/>
    </source>
</evidence>
<evidence type="ECO:0000256" key="2">
    <source>
        <dbReference type="ARBA" id="ARBA00023015"/>
    </source>
</evidence>
<dbReference type="Gene3D" id="1.10.10.10">
    <property type="entry name" value="Winged helix-like DNA-binding domain superfamily/Winged helix DNA-binding domain"/>
    <property type="match status" value="1"/>
</dbReference>
<dbReference type="InterPro" id="IPR013249">
    <property type="entry name" value="RNA_pol_sigma70_r4_t2"/>
</dbReference>
<feature type="domain" description="RNA polymerase sigma-70 region 2" evidence="5">
    <location>
        <begin position="15"/>
        <end position="84"/>
    </location>
</feature>
<keyword evidence="2" id="KW-0805">Transcription regulation</keyword>
<sequence>MSTSHTLSHDAIGELYLGHHGYLLNWLRHKLGCRQQAADLAQDTFIKLLNHRQRHNQPLDIREPRAYLTTVAGRLVKDHYRRQSLETAYQEALAALPERHYPSAETQHLIREALYELDAILERLKPKVRQAFLLSQLDGLTYAAIAEQLDVNLRTVKRYMATAFEECIMVMA</sequence>
<dbReference type="InterPro" id="IPR013325">
    <property type="entry name" value="RNA_pol_sigma_r2"/>
</dbReference>
<dbReference type="Gene3D" id="1.10.1740.10">
    <property type="match status" value="1"/>
</dbReference>
<dbReference type="InterPro" id="IPR039425">
    <property type="entry name" value="RNA_pol_sigma-70-like"/>
</dbReference>
<keyword evidence="8" id="KW-1185">Reference proteome</keyword>
<dbReference type="InterPro" id="IPR014284">
    <property type="entry name" value="RNA_pol_sigma-70_dom"/>
</dbReference>
<evidence type="ECO:0000256" key="4">
    <source>
        <dbReference type="ARBA" id="ARBA00023163"/>
    </source>
</evidence>
<protein>
    <submittedName>
        <fullName evidence="7">Sigma-70 family RNA polymerase sigma factor</fullName>
    </submittedName>
</protein>
<comment type="similarity">
    <text evidence="1">Belongs to the sigma-70 factor family. ECF subfamily.</text>
</comment>
<dbReference type="InterPro" id="IPR007627">
    <property type="entry name" value="RNA_pol_sigma70_r2"/>
</dbReference>
<keyword evidence="4" id="KW-0804">Transcription</keyword>
<dbReference type="RefSeq" id="WP_316973739.1">
    <property type="nucleotide sequence ID" value="NZ_JAWIIJ010000006.1"/>
</dbReference>
<evidence type="ECO:0000256" key="1">
    <source>
        <dbReference type="ARBA" id="ARBA00010641"/>
    </source>
</evidence>
<comment type="caution">
    <text evidence="7">The sequence shown here is derived from an EMBL/GenBank/DDBJ whole genome shotgun (WGS) entry which is preliminary data.</text>
</comment>
<dbReference type="SUPFAM" id="SSF88659">
    <property type="entry name" value="Sigma3 and sigma4 domains of RNA polymerase sigma factors"/>
    <property type="match status" value="1"/>
</dbReference>
<dbReference type="Pfam" id="PF08281">
    <property type="entry name" value="Sigma70_r4_2"/>
    <property type="match status" value="1"/>
</dbReference>
<dbReference type="NCBIfam" id="TIGR02937">
    <property type="entry name" value="sigma70-ECF"/>
    <property type="match status" value="1"/>
</dbReference>
<dbReference type="NCBIfam" id="NF009180">
    <property type="entry name" value="PRK12528.1"/>
    <property type="match status" value="1"/>
</dbReference>
<evidence type="ECO:0000256" key="3">
    <source>
        <dbReference type="ARBA" id="ARBA00023082"/>
    </source>
</evidence>
<organism evidence="7 8">
    <name type="scientific">Marinobacter xestospongiae</name>
    <dbReference type="NCBI Taxonomy" id="994319"/>
    <lineage>
        <taxon>Bacteria</taxon>
        <taxon>Pseudomonadati</taxon>
        <taxon>Pseudomonadota</taxon>
        <taxon>Gammaproteobacteria</taxon>
        <taxon>Pseudomonadales</taxon>
        <taxon>Marinobacteraceae</taxon>
        <taxon>Marinobacter</taxon>
    </lineage>
</organism>
<keyword evidence="3" id="KW-0731">Sigma factor</keyword>
<gene>
    <name evidence="7" type="ORF">RYS15_10465</name>
</gene>
<dbReference type="InterPro" id="IPR013324">
    <property type="entry name" value="RNA_pol_sigma_r3/r4-like"/>
</dbReference>
<name>A0ABU3VXW9_9GAMM</name>
<dbReference type="SUPFAM" id="SSF88946">
    <property type="entry name" value="Sigma2 domain of RNA polymerase sigma factors"/>
    <property type="match status" value="1"/>
</dbReference>
<evidence type="ECO:0000259" key="5">
    <source>
        <dbReference type="Pfam" id="PF04542"/>
    </source>
</evidence>
<dbReference type="Pfam" id="PF04542">
    <property type="entry name" value="Sigma70_r2"/>
    <property type="match status" value="1"/>
</dbReference>
<feature type="domain" description="RNA polymerase sigma factor 70 region 4 type 2" evidence="6">
    <location>
        <begin position="116"/>
        <end position="166"/>
    </location>
</feature>
<evidence type="ECO:0000259" key="6">
    <source>
        <dbReference type="Pfam" id="PF08281"/>
    </source>
</evidence>
<dbReference type="PANTHER" id="PTHR43133:SF63">
    <property type="entry name" value="RNA POLYMERASE SIGMA FACTOR FECI-RELATED"/>
    <property type="match status" value="1"/>
</dbReference>
<accession>A0ABU3VXW9</accession>